<organism evidence="5 6">
    <name type="scientific">Litorihabitans aurantiacus</name>
    <dbReference type="NCBI Taxonomy" id="1930061"/>
    <lineage>
        <taxon>Bacteria</taxon>
        <taxon>Bacillati</taxon>
        <taxon>Actinomycetota</taxon>
        <taxon>Actinomycetes</taxon>
        <taxon>Micrococcales</taxon>
        <taxon>Beutenbergiaceae</taxon>
        <taxon>Litorihabitans</taxon>
    </lineage>
</organism>
<dbReference type="InterPro" id="IPR010982">
    <property type="entry name" value="Lambda_DNA-bd_dom_sf"/>
</dbReference>
<evidence type="ECO:0000259" key="4">
    <source>
        <dbReference type="PROSITE" id="PS50932"/>
    </source>
</evidence>
<gene>
    <name evidence="5" type="ORF">GCM10025875_33570</name>
</gene>
<dbReference type="InterPro" id="IPR028082">
    <property type="entry name" value="Peripla_BP_I"/>
</dbReference>
<keyword evidence="6" id="KW-1185">Reference proteome</keyword>
<reference evidence="5" key="1">
    <citation type="journal article" date="2014" name="Int. J. Syst. Evol. Microbiol.">
        <title>Complete genome sequence of Corynebacterium casei LMG S-19264T (=DSM 44701T), isolated from a smear-ripened cheese.</title>
        <authorList>
            <consortium name="US DOE Joint Genome Institute (JGI-PGF)"/>
            <person name="Walter F."/>
            <person name="Albersmeier A."/>
            <person name="Kalinowski J."/>
            <person name="Ruckert C."/>
        </authorList>
    </citation>
    <scope>NUCLEOTIDE SEQUENCE</scope>
    <source>
        <strain evidence="5">NBRC 112290</strain>
    </source>
</reference>
<dbReference type="GO" id="GO:0000976">
    <property type="term" value="F:transcription cis-regulatory region binding"/>
    <property type="evidence" value="ECO:0007669"/>
    <property type="project" value="TreeGrafter"/>
</dbReference>
<dbReference type="CDD" id="cd01392">
    <property type="entry name" value="HTH_LacI"/>
    <property type="match status" value="1"/>
</dbReference>
<dbReference type="InterPro" id="IPR000843">
    <property type="entry name" value="HTH_LacI"/>
</dbReference>
<keyword evidence="1" id="KW-0805">Transcription regulation</keyword>
<dbReference type="Pfam" id="PF00356">
    <property type="entry name" value="LacI"/>
    <property type="match status" value="1"/>
</dbReference>
<dbReference type="PANTHER" id="PTHR30146:SF109">
    <property type="entry name" value="HTH-TYPE TRANSCRIPTIONAL REGULATOR GALS"/>
    <property type="match status" value="1"/>
</dbReference>
<dbReference type="PANTHER" id="PTHR30146">
    <property type="entry name" value="LACI-RELATED TRANSCRIPTIONAL REPRESSOR"/>
    <property type="match status" value="1"/>
</dbReference>
<comment type="caution">
    <text evidence="5">The sequence shown here is derived from an EMBL/GenBank/DDBJ whole genome shotgun (WGS) entry which is preliminary data.</text>
</comment>
<evidence type="ECO:0000313" key="6">
    <source>
        <dbReference type="Proteomes" id="UP001157161"/>
    </source>
</evidence>
<dbReference type="SMART" id="SM00354">
    <property type="entry name" value="HTH_LACI"/>
    <property type="match status" value="1"/>
</dbReference>
<feature type="domain" description="HTH lacI-type" evidence="4">
    <location>
        <begin position="7"/>
        <end position="61"/>
    </location>
</feature>
<dbReference type="Gene3D" id="1.10.260.40">
    <property type="entry name" value="lambda repressor-like DNA-binding domains"/>
    <property type="match status" value="1"/>
</dbReference>
<evidence type="ECO:0000256" key="3">
    <source>
        <dbReference type="ARBA" id="ARBA00023163"/>
    </source>
</evidence>
<dbReference type="AlphaFoldDB" id="A0AA37XJ67"/>
<keyword evidence="2" id="KW-0238">DNA-binding</keyword>
<dbReference type="SUPFAM" id="SSF47413">
    <property type="entry name" value="lambda repressor-like DNA-binding domains"/>
    <property type="match status" value="1"/>
</dbReference>
<evidence type="ECO:0000256" key="2">
    <source>
        <dbReference type="ARBA" id="ARBA00023125"/>
    </source>
</evidence>
<proteinExistence type="predicted"/>
<sequence length="338" mass="35596">MSRTSTIGMTEIARRAGVSQKTVSRVVNAEPNVSDDVRRRVQAVIEEVGYRPNHAARALVTRRTRRIGLVTTGGARFGPSAIVEGVQEAARARGYHTSVARPADETVAGLRAAVEDLLSQGVEGLALSESVDLGHPSIRIPPTVPVVTFDDPPSGARSAEMIVAAGEADGARSATEHLLALGHTTVHHVSGPDNWNASGRRAEGWRAALEAAGRHAPAPESGGWDPASGHDAVRRLLDRGETPTALFVANDQMAIGAIHALERAGLSVPDDVSVVGFDDVPEAAYLSTPLTTVRQDFDAITARAVEVLLDAVEGGHPAKHQSVPTRLVVRESTAPPRT</sequence>
<accession>A0AA37XJ67</accession>
<evidence type="ECO:0000256" key="1">
    <source>
        <dbReference type="ARBA" id="ARBA00023015"/>
    </source>
</evidence>
<dbReference type="SUPFAM" id="SSF53822">
    <property type="entry name" value="Periplasmic binding protein-like I"/>
    <property type="match status" value="1"/>
</dbReference>
<name>A0AA37XJ67_9MICO</name>
<protein>
    <submittedName>
        <fullName evidence="5">LacI family transcriptional regulator</fullName>
    </submittedName>
</protein>
<dbReference type="Proteomes" id="UP001157161">
    <property type="component" value="Unassembled WGS sequence"/>
</dbReference>
<dbReference type="PROSITE" id="PS00356">
    <property type="entry name" value="HTH_LACI_1"/>
    <property type="match status" value="1"/>
</dbReference>
<dbReference type="InterPro" id="IPR046335">
    <property type="entry name" value="LacI/GalR-like_sensor"/>
</dbReference>
<keyword evidence="3" id="KW-0804">Transcription</keyword>
<evidence type="ECO:0000313" key="5">
    <source>
        <dbReference type="EMBL" id="GMA33365.1"/>
    </source>
</evidence>
<dbReference type="PROSITE" id="PS50932">
    <property type="entry name" value="HTH_LACI_2"/>
    <property type="match status" value="1"/>
</dbReference>
<dbReference type="CDD" id="cd01574">
    <property type="entry name" value="PBP1_LacI"/>
    <property type="match status" value="1"/>
</dbReference>
<dbReference type="Pfam" id="PF13377">
    <property type="entry name" value="Peripla_BP_3"/>
    <property type="match status" value="1"/>
</dbReference>
<dbReference type="RefSeq" id="WP_284252142.1">
    <property type="nucleotide sequence ID" value="NZ_BSUM01000001.1"/>
</dbReference>
<dbReference type="EMBL" id="BSUM01000001">
    <property type="protein sequence ID" value="GMA33365.1"/>
    <property type="molecule type" value="Genomic_DNA"/>
</dbReference>
<dbReference type="GO" id="GO:0003700">
    <property type="term" value="F:DNA-binding transcription factor activity"/>
    <property type="evidence" value="ECO:0007669"/>
    <property type="project" value="TreeGrafter"/>
</dbReference>
<reference evidence="5" key="2">
    <citation type="submission" date="2023-02" db="EMBL/GenBank/DDBJ databases">
        <authorList>
            <person name="Sun Q."/>
            <person name="Mori K."/>
        </authorList>
    </citation>
    <scope>NUCLEOTIDE SEQUENCE</scope>
    <source>
        <strain evidence="5">NBRC 112290</strain>
    </source>
</reference>
<dbReference type="Gene3D" id="3.40.50.2300">
    <property type="match status" value="2"/>
</dbReference>